<reference evidence="1" key="3">
    <citation type="submission" date="2018-07" db="EMBL/GenBank/DDBJ databases">
        <title>WGS assembly of Glycine max.</title>
        <authorList>
            <person name="Schmutz J."/>
            <person name="Cannon S."/>
            <person name="Schlueter J."/>
            <person name="Ma J."/>
            <person name="Mitros T."/>
            <person name="Nelson W."/>
            <person name="Hyten D."/>
            <person name="Song Q."/>
            <person name="Thelen J."/>
            <person name="Cheng J."/>
            <person name="Xu D."/>
            <person name="Hellsten U."/>
            <person name="May G."/>
            <person name="Yu Y."/>
            <person name="Sakurai T."/>
            <person name="Umezawa T."/>
            <person name="Bhattacharyya M."/>
            <person name="Sandhu D."/>
            <person name="Valliyodan B."/>
            <person name="Lindquist E."/>
            <person name="Peto M."/>
            <person name="Grant D."/>
            <person name="Shu S."/>
            <person name="Goodstein D."/>
            <person name="Barry K."/>
            <person name="Futrell-Griggs M."/>
            <person name="Abernathy B."/>
            <person name="Du J."/>
            <person name="Tian Z."/>
            <person name="Zhu L."/>
            <person name="Gill N."/>
            <person name="Joshi T."/>
            <person name="Libault M."/>
            <person name="Sethuraman A."/>
            <person name="Zhang X."/>
            <person name="Shinozaki K."/>
            <person name="Nguyen H."/>
            <person name="Wing R."/>
            <person name="Cregan P."/>
            <person name="Specht J."/>
            <person name="Grimwood J."/>
            <person name="Rokhsar D."/>
            <person name="Stacey G."/>
            <person name="Shoemaker R."/>
            <person name="Jackson S."/>
        </authorList>
    </citation>
    <scope>NUCLEOTIDE SEQUENCE</scope>
    <source>
        <tissue evidence="1">Callus</tissue>
    </source>
</reference>
<keyword evidence="3" id="KW-1185">Reference proteome</keyword>
<dbReference type="EnsemblPlants" id="KRH69653">
    <property type="protein sequence ID" value="KRH69653"/>
    <property type="gene ID" value="GLYMA_02G040400"/>
</dbReference>
<evidence type="ECO:0000313" key="3">
    <source>
        <dbReference type="Proteomes" id="UP000008827"/>
    </source>
</evidence>
<protein>
    <submittedName>
        <fullName evidence="1 2">Uncharacterized protein</fullName>
    </submittedName>
</protein>
<accession>K7K6D0</accession>
<name>K7K6D0_SOYBN</name>
<evidence type="ECO:0000313" key="1">
    <source>
        <dbReference type="EMBL" id="KRH69653.1"/>
    </source>
</evidence>
<dbReference type="Gramene" id="KRH69653">
    <property type="protein sequence ID" value="KRH69653"/>
    <property type="gene ID" value="GLYMA_02G040400"/>
</dbReference>
<dbReference type="Proteomes" id="UP000008827">
    <property type="component" value="Chromosome 2"/>
</dbReference>
<sequence length="68" mass="7853">MDNNYGSTLQILHSYFDMLCLCFHNIVSSKFSTPTARPSICSCFYNLTINQKLNYRHLLPDPVHMLLA</sequence>
<reference evidence="1 2" key="1">
    <citation type="journal article" date="2010" name="Nature">
        <title>Genome sequence of the palaeopolyploid soybean.</title>
        <authorList>
            <person name="Schmutz J."/>
            <person name="Cannon S.B."/>
            <person name="Schlueter J."/>
            <person name="Ma J."/>
            <person name="Mitros T."/>
            <person name="Nelson W."/>
            <person name="Hyten D.L."/>
            <person name="Song Q."/>
            <person name="Thelen J.J."/>
            <person name="Cheng J."/>
            <person name="Xu D."/>
            <person name="Hellsten U."/>
            <person name="May G.D."/>
            <person name="Yu Y."/>
            <person name="Sakurai T."/>
            <person name="Umezawa T."/>
            <person name="Bhattacharyya M.K."/>
            <person name="Sandhu D."/>
            <person name="Valliyodan B."/>
            <person name="Lindquist E."/>
            <person name="Peto M."/>
            <person name="Grant D."/>
            <person name="Shu S."/>
            <person name="Goodstein D."/>
            <person name="Barry K."/>
            <person name="Futrell-Griggs M."/>
            <person name="Abernathy B."/>
            <person name="Du J."/>
            <person name="Tian Z."/>
            <person name="Zhu L."/>
            <person name="Gill N."/>
            <person name="Joshi T."/>
            <person name="Libault M."/>
            <person name="Sethuraman A."/>
            <person name="Zhang X.-C."/>
            <person name="Shinozaki K."/>
            <person name="Nguyen H.T."/>
            <person name="Wing R.A."/>
            <person name="Cregan P."/>
            <person name="Specht J."/>
            <person name="Grimwood J."/>
            <person name="Rokhsar D."/>
            <person name="Stacey G."/>
            <person name="Shoemaker R.C."/>
            <person name="Jackson S.A."/>
        </authorList>
    </citation>
    <scope>NUCLEOTIDE SEQUENCE</scope>
    <source>
        <strain evidence="2">cv. Williams 82</strain>
        <tissue evidence="1">Callus</tissue>
    </source>
</reference>
<reference evidence="2" key="2">
    <citation type="submission" date="2018-02" db="UniProtKB">
        <authorList>
            <consortium name="EnsemblPlants"/>
        </authorList>
    </citation>
    <scope>IDENTIFICATION</scope>
    <source>
        <strain evidence="2">Williams 82</strain>
    </source>
</reference>
<gene>
    <name evidence="1" type="ORF">GLYMA_02G040400</name>
</gene>
<dbReference type="EMBL" id="CM000835">
    <property type="protein sequence ID" value="KRH69653.1"/>
    <property type="molecule type" value="Genomic_DNA"/>
</dbReference>
<dbReference type="HOGENOM" id="CLU_2799054_0_0_1"/>
<dbReference type="InParanoid" id="K7K6D0"/>
<evidence type="ECO:0000313" key="2">
    <source>
        <dbReference type="EnsemblPlants" id="KRH69653"/>
    </source>
</evidence>
<organism evidence="1">
    <name type="scientific">Glycine max</name>
    <name type="common">Soybean</name>
    <name type="synonym">Glycine hispida</name>
    <dbReference type="NCBI Taxonomy" id="3847"/>
    <lineage>
        <taxon>Eukaryota</taxon>
        <taxon>Viridiplantae</taxon>
        <taxon>Streptophyta</taxon>
        <taxon>Embryophyta</taxon>
        <taxon>Tracheophyta</taxon>
        <taxon>Spermatophyta</taxon>
        <taxon>Magnoliopsida</taxon>
        <taxon>eudicotyledons</taxon>
        <taxon>Gunneridae</taxon>
        <taxon>Pentapetalae</taxon>
        <taxon>rosids</taxon>
        <taxon>fabids</taxon>
        <taxon>Fabales</taxon>
        <taxon>Fabaceae</taxon>
        <taxon>Papilionoideae</taxon>
        <taxon>50 kb inversion clade</taxon>
        <taxon>NPAAA clade</taxon>
        <taxon>indigoferoid/millettioid clade</taxon>
        <taxon>Phaseoleae</taxon>
        <taxon>Glycine</taxon>
        <taxon>Glycine subgen. Soja</taxon>
    </lineage>
</organism>
<proteinExistence type="predicted"/>
<dbReference type="AlphaFoldDB" id="K7K6D0"/>
<dbReference type="PaxDb" id="3847-GLYMA02G04581.1"/>